<dbReference type="GO" id="GO:0008285">
    <property type="term" value="P:negative regulation of cell population proliferation"/>
    <property type="evidence" value="ECO:0007669"/>
    <property type="project" value="TreeGrafter"/>
</dbReference>
<sequence>MKWIAKKFQLDSVKLSIINFSFNSIEDYLKLIEWNIVTSKKSDVIGKNANYSVFNIINGCIEHKVKSILHCTDAGFSISVCEKPSDIDVSISFHEILNIYSLWISKVESVLIAFESSYPGCDLKDFDIKIEIIEFILTHFNDELKYTETNSVNSIYHVIQHKSMGRTGFLMVIVAIFQLIGVSGVNLCFSEGRSWLFIESSIKSAHLEISYSTSYGWFVELDMPLKLPNDWLYQRDMYIKPSPLTNFIFFISNLNTKFYLKGACHECIILMRYKEKIFSFLFENALLYRYPPMLTCLAQMQDYLYKKITVMNTTEDLSLILHELSILSSKTFYKNSYVIPYLNISIYWYHRQEWITCLEFFVCATKILSTYSFDKADYLIQFIVGKLLTKEIPKCVSMLLHGLQNDIHIGYGMHMIYEFDKNLNKPEKHLLGLNYLFNLLLLGLDNICQWEEKKTIENTILHVGYVGKICSSIQSVRAAIITFKHDELNIKTFCRTLFNLYEVENYNMHYDKEFYEYDDSIGSAIFDNNFYKDGIFELDVKENIINAVILLKNSILSHLISMKLPKDSNTSAFLYSHIISKKIKNVGIIVNNNDYIRIKFMEIITSPIFI</sequence>
<evidence type="ECO:0000256" key="4">
    <source>
        <dbReference type="ARBA" id="ARBA00022553"/>
    </source>
</evidence>
<keyword evidence="12" id="KW-1185">Reference proteome</keyword>
<protein>
    <recommendedName>
        <fullName evidence="2">Menin</fullName>
    </recommendedName>
</protein>
<evidence type="ECO:0000256" key="5">
    <source>
        <dbReference type="ARBA" id="ARBA00022853"/>
    </source>
</evidence>
<organism evidence="11 12">
    <name type="scientific">Intoshia linei</name>
    <dbReference type="NCBI Taxonomy" id="1819745"/>
    <lineage>
        <taxon>Eukaryota</taxon>
        <taxon>Metazoa</taxon>
        <taxon>Spiralia</taxon>
        <taxon>Lophotrochozoa</taxon>
        <taxon>Mesozoa</taxon>
        <taxon>Orthonectida</taxon>
        <taxon>Rhopaluridae</taxon>
        <taxon>Intoshia</taxon>
    </lineage>
</organism>
<dbReference type="GO" id="GO:0000976">
    <property type="term" value="F:transcription cis-regulatory region binding"/>
    <property type="evidence" value="ECO:0007669"/>
    <property type="project" value="TreeGrafter"/>
</dbReference>
<dbReference type="GO" id="GO:0035097">
    <property type="term" value="C:histone methyltransferase complex"/>
    <property type="evidence" value="ECO:0007669"/>
    <property type="project" value="TreeGrafter"/>
</dbReference>
<keyword evidence="5" id="KW-0156">Chromatin regulator</keyword>
<keyword evidence="4" id="KW-0597">Phosphoprotein</keyword>
<evidence type="ECO:0000313" key="11">
    <source>
        <dbReference type="EMBL" id="OAF65731.1"/>
    </source>
</evidence>
<keyword evidence="10" id="KW-0472">Membrane</keyword>
<dbReference type="PANTHER" id="PTHR12693">
    <property type="entry name" value="MENIN"/>
    <property type="match status" value="1"/>
</dbReference>
<evidence type="ECO:0000256" key="8">
    <source>
        <dbReference type="ARBA" id="ARBA00023163"/>
    </source>
</evidence>
<dbReference type="GO" id="GO:0000403">
    <property type="term" value="F:Y-form DNA binding"/>
    <property type="evidence" value="ECO:0007669"/>
    <property type="project" value="TreeGrafter"/>
</dbReference>
<evidence type="ECO:0000256" key="6">
    <source>
        <dbReference type="ARBA" id="ARBA00023015"/>
    </source>
</evidence>
<dbReference type="PANTHER" id="PTHR12693:SF3">
    <property type="entry name" value="MENIN"/>
    <property type="match status" value="1"/>
</dbReference>
<keyword evidence="10" id="KW-0812">Transmembrane</keyword>
<keyword evidence="7" id="KW-0238">DNA-binding</keyword>
<reference evidence="11 12" key="1">
    <citation type="submission" date="2016-04" db="EMBL/GenBank/DDBJ databases">
        <title>The genome of Intoshia linei affirms orthonectids as highly simplified spiralians.</title>
        <authorList>
            <person name="Mikhailov K.V."/>
            <person name="Slusarev G.S."/>
            <person name="Nikitin M.A."/>
            <person name="Logacheva M.D."/>
            <person name="Penin A."/>
            <person name="Aleoshin V."/>
            <person name="Panchin Y.V."/>
        </authorList>
    </citation>
    <scope>NUCLEOTIDE SEQUENCE [LARGE SCALE GENOMIC DNA]</scope>
    <source>
        <strain evidence="11">Intl2013</strain>
        <tissue evidence="11">Whole animal</tissue>
    </source>
</reference>
<evidence type="ECO:0000313" key="12">
    <source>
        <dbReference type="Proteomes" id="UP000078046"/>
    </source>
</evidence>
<evidence type="ECO:0000256" key="3">
    <source>
        <dbReference type="ARBA" id="ARBA00022491"/>
    </source>
</evidence>
<evidence type="ECO:0000256" key="1">
    <source>
        <dbReference type="ARBA" id="ARBA00004123"/>
    </source>
</evidence>
<evidence type="ECO:0000256" key="10">
    <source>
        <dbReference type="SAM" id="Phobius"/>
    </source>
</evidence>
<keyword evidence="10" id="KW-1133">Transmembrane helix</keyword>
<dbReference type="GO" id="GO:0045786">
    <property type="term" value="P:negative regulation of cell cycle"/>
    <property type="evidence" value="ECO:0007669"/>
    <property type="project" value="TreeGrafter"/>
</dbReference>
<evidence type="ECO:0000256" key="9">
    <source>
        <dbReference type="ARBA" id="ARBA00023242"/>
    </source>
</evidence>
<feature type="transmembrane region" description="Helical" evidence="10">
    <location>
        <begin position="169"/>
        <end position="187"/>
    </location>
</feature>
<dbReference type="GO" id="GO:0003682">
    <property type="term" value="F:chromatin binding"/>
    <property type="evidence" value="ECO:0007669"/>
    <property type="project" value="TreeGrafter"/>
</dbReference>
<dbReference type="GO" id="GO:0006357">
    <property type="term" value="P:regulation of transcription by RNA polymerase II"/>
    <property type="evidence" value="ECO:0007669"/>
    <property type="project" value="TreeGrafter"/>
</dbReference>
<dbReference type="InterPro" id="IPR007747">
    <property type="entry name" value="Menin"/>
</dbReference>
<evidence type="ECO:0000256" key="2">
    <source>
        <dbReference type="ARBA" id="ARBA00021162"/>
    </source>
</evidence>
<gene>
    <name evidence="11" type="ORF">A3Q56_06547</name>
</gene>
<comment type="caution">
    <text evidence="11">The sequence shown here is derived from an EMBL/GenBank/DDBJ whole genome shotgun (WGS) entry which is preliminary data.</text>
</comment>
<evidence type="ECO:0000256" key="7">
    <source>
        <dbReference type="ARBA" id="ARBA00023125"/>
    </source>
</evidence>
<keyword evidence="3" id="KW-0678">Repressor</keyword>
<name>A0A177AWE0_9BILA</name>
<dbReference type="EMBL" id="LWCA01001170">
    <property type="protein sequence ID" value="OAF65731.1"/>
    <property type="molecule type" value="Genomic_DNA"/>
</dbReference>
<keyword evidence="6" id="KW-0805">Transcription regulation</keyword>
<accession>A0A177AWE0</accession>
<dbReference type="Proteomes" id="UP000078046">
    <property type="component" value="Unassembled WGS sequence"/>
</dbReference>
<keyword evidence="9" id="KW-0539">Nucleus</keyword>
<keyword evidence="8" id="KW-0804">Transcription</keyword>
<dbReference type="Pfam" id="PF05053">
    <property type="entry name" value="Menin"/>
    <property type="match status" value="1"/>
</dbReference>
<dbReference type="GO" id="GO:0006325">
    <property type="term" value="P:chromatin organization"/>
    <property type="evidence" value="ECO:0007669"/>
    <property type="project" value="UniProtKB-KW"/>
</dbReference>
<dbReference type="AlphaFoldDB" id="A0A177AWE0"/>
<dbReference type="GO" id="GO:0000785">
    <property type="term" value="C:chromatin"/>
    <property type="evidence" value="ECO:0007669"/>
    <property type="project" value="TreeGrafter"/>
</dbReference>
<comment type="subcellular location">
    <subcellularLocation>
        <location evidence="1">Nucleus</location>
    </subcellularLocation>
</comment>
<proteinExistence type="predicted"/>